<organism evidence="2 3">
    <name type="scientific">Desulfosarcina alkanivorans</name>
    <dbReference type="NCBI Taxonomy" id="571177"/>
    <lineage>
        <taxon>Bacteria</taxon>
        <taxon>Pseudomonadati</taxon>
        <taxon>Thermodesulfobacteriota</taxon>
        <taxon>Desulfobacteria</taxon>
        <taxon>Desulfobacterales</taxon>
        <taxon>Desulfosarcinaceae</taxon>
        <taxon>Desulfosarcina</taxon>
    </lineage>
</organism>
<dbReference type="InterPro" id="IPR017927">
    <property type="entry name" value="FAD-bd_FR_type"/>
</dbReference>
<sequence>MERVDDRGRFSARLVARRWLAPGILEVRLTRPADFAFMPGQFLRIGMGGYQRDYTMVSGPDADTIDFCIALVEKGRFSSEILKAGIGTAFQLTGPHGHFIFQGPVNPAVFVATGTGVAPFVAFCRGGVEAALLLHGAGSPDRLIYRDLLEAVLHRYVPCISRLPGDHAGQGNIYPHRVSRYLEQQLRPGTYDFYLCGRRSMIRDATAIIDDRFGHSRIFIETYD</sequence>
<dbReference type="Proteomes" id="UP000427906">
    <property type="component" value="Chromosome"/>
</dbReference>
<dbReference type="InterPro" id="IPR001433">
    <property type="entry name" value="OxRdtase_FAD/NAD-bd"/>
</dbReference>
<dbReference type="Pfam" id="PF00175">
    <property type="entry name" value="NAD_binding_1"/>
    <property type="match status" value="1"/>
</dbReference>
<accession>A0A5K7YKQ6</accession>
<proteinExistence type="predicted"/>
<dbReference type="Gene3D" id="2.40.30.10">
    <property type="entry name" value="Translation factors"/>
    <property type="match status" value="1"/>
</dbReference>
<dbReference type="RefSeq" id="WP_155316880.1">
    <property type="nucleotide sequence ID" value="NZ_AP021874.1"/>
</dbReference>
<dbReference type="PROSITE" id="PS51384">
    <property type="entry name" value="FAD_FR"/>
    <property type="match status" value="1"/>
</dbReference>
<name>A0A5K7YKQ6_9BACT</name>
<evidence type="ECO:0000259" key="1">
    <source>
        <dbReference type="PROSITE" id="PS51384"/>
    </source>
</evidence>
<dbReference type="Gene3D" id="3.40.50.80">
    <property type="entry name" value="Nucleotide-binding domain of ferredoxin-NADP reductase (FNR) module"/>
    <property type="match status" value="1"/>
</dbReference>
<dbReference type="AlphaFoldDB" id="A0A5K7YKQ6"/>
<dbReference type="Pfam" id="PF00970">
    <property type="entry name" value="FAD_binding_6"/>
    <property type="match status" value="1"/>
</dbReference>
<reference evidence="2 3" key="1">
    <citation type="submission" date="2019-11" db="EMBL/GenBank/DDBJ databases">
        <title>Comparative genomics of hydrocarbon-degrading Desulfosarcina strains.</title>
        <authorList>
            <person name="Watanabe M."/>
            <person name="Kojima H."/>
            <person name="Fukui M."/>
        </authorList>
    </citation>
    <scope>NUCLEOTIDE SEQUENCE [LARGE SCALE GENOMIC DNA]</scope>
    <source>
        <strain evidence="2 3">PL12</strain>
    </source>
</reference>
<dbReference type="PANTHER" id="PTHR47354:SF5">
    <property type="entry name" value="PROTEIN RFBI"/>
    <property type="match status" value="1"/>
</dbReference>
<dbReference type="InterPro" id="IPR050415">
    <property type="entry name" value="MRET"/>
</dbReference>
<dbReference type="SUPFAM" id="SSF63380">
    <property type="entry name" value="Riboflavin synthase domain-like"/>
    <property type="match status" value="1"/>
</dbReference>
<evidence type="ECO:0000313" key="3">
    <source>
        <dbReference type="Proteomes" id="UP000427906"/>
    </source>
</evidence>
<dbReference type="EMBL" id="AP021874">
    <property type="protein sequence ID" value="BBO68760.1"/>
    <property type="molecule type" value="Genomic_DNA"/>
</dbReference>
<keyword evidence="3" id="KW-1185">Reference proteome</keyword>
<protein>
    <recommendedName>
        <fullName evidence="1">FAD-binding FR-type domain-containing protein</fullName>
    </recommendedName>
</protein>
<dbReference type="SUPFAM" id="SSF52343">
    <property type="entry name" value="Ferredoxin reductase-like, C-terminal NADP-linked domain"/>
    <property type="match status" value="1"/>
</dbReference>
<gene>
    <name evidence="2" type="ORF">DSCA_26900</name>
</gene>
<dbReference type="KEGG" id="dalk:DSCA_26900"/>
<dbReference type="PRINTS" id="PR00410">
    <property type="entry name" value="PHEHYDRXLASE"/>
</dbReference>
<dbReference type="OrthoDB" id="9784483at2"/>
<feature type="domain" description="FAD-binding FR-type" evidence="1">
    <location>
        <begin position="7"/>
        <end position="102"/>
    </location>
</feature>
<dbReference type="PANTHER" id="PTHR47354">
    <property type="entry name" value="NADH OXIDOREDUCTASE HCR"/>
    <property type="match status" value="1"/>
</dbReference>
<dbReference type="GO" id="GO:0016491">
    <property type="term" value="F:oxidoreductase activity"/>
    <property type="evidence" value="ECO:0007669"/>
    <property type="project" value="InterPro"/>
</dbReference>
<dbReference type="InterPro" id="IPR039261">
    <property type="entry name" value="FNR_nucleotide-bd"/>
</dbReference>
<dbReference type="InterPro" id="IPR008333">
    <property type="entry name" value="Cbr1-like_FAD-bd_dom"/>
</dbReference>
<evidence type="ECO:0000313" key="2">
    <source>
        <dbReference type="EMBL" id="BBO68760.1"/>
    </source>
</evidence>
<dbReference type="InterPro" id="IPR017938">
    <property type="entry name" value="Riboflavin_synthase-like_b-brl"/>
</dbReference>